<keyword evidence="7 12" id="KW-0801">TPQ</keyword>
<feature type="active site" description="Proton acceptor" evidence="12">
    <location>
        <position position="327"/>
    </location>
</feature>
<dbReference type="AlphaFoldDB" id="D8LSR3"/>
<feature type="domain" description="Copper amine oxidase catalytic" evidence="15">
    <location>
        <begin position="254"/>
        <end position="658"/>
    </location>
</feature>
<evidence type="ECO:0000256" key="12">
    <source>
        <dbReference type="PIRSR" id="PIRSR600269-50"/>
    </source>
</evidence>
<evidence type="ECO:0000256" key="4">
    <source>
        <dbReference type="ARBA" id="ARBA00007983"/>
    </source>
</evidence>
<dbReference type="PANTHER" id="PTHR10638">
    <property type="entry name" value="COPPER AMINE OXIDASE"/>
    <property type="match status" value="1"/>
</dbReference>
<sequence>MQQTSSQNRREEKFGLGAAEITAVATAIKESDYDGKPEPPAVPRFNVITLAEPAKADLLEAPLLCPRKAQVIFMVSESTAAYEALTEITTASGRDPPVASVVSCEPLGQGIQPLLSPGDCDLAEKIVKLDAGVAKLLQERYGVTDLDLLVIDPWSYHATVDDRSATPLGWRDDGLPARLAQTFLYIRDDADDNHNAHPLDMLPVVDLNAQKVVHVDKQVAAPKVPKDSVNYHRNKVASNTYLPTQFRFDPPRPLEITQPDGPSFSVDGSLVSWQRWTLRIGFNYREGLVLHDVKFDGRPVMWRGSLVEMAVPYGDPKEPFTRKCAFDVGDYGLGFCTNSLELGCDCLGHIHYFDATLNDSRGQPYEVEKAVCMHEEDAGLLWKHVYTSGHNESRRSRRLVLSFIATVVNYEYLFYWYLMQDGSIEFEIKLSGELSTNLLSEGEPTPQHGVIVAPGVNAQLHQHMFCARLDMSVDGHKNTVKEADVVRVPRGEDNPAGNAFRAQYTPLVTEKQAQREANPRAARSWLIQNPSSINPINGKPVAYKLVPQTFGPTHPLLMTGEDSAVTARGEFATKALWVTPHRDDERWPAGDFTVQSTGGEGLPAWTKHDRNVEDEDVVLWHSFGLLHVPRVEDFPVMPCESTGFTLKPDGFFSGNPTIDLAPSAEQRAGGVQGPTG</sequence>
<comment type="similarity">
    <text evidence="4 14">Belongs to the copper/topaquinone oxidase family.</text>
</comment>
<dbReference type="InterPro" id="IPR016182">
    <property type="entry name" value="Cu_amine_oxidase_N-reg"/>
</dbReference>
<evidence type="ECO:0000256" key="8">
    <source>
        <dbReference type="ARBA" id="ARBA00023002"/>
    </source>
</evidence>
<dbReference type="PROSITE" id="PS01164">
    <property type="entry name" value="COPPER_AMINE_OXID_1"/>
    <property type="match status" value="1"/>
</dbReference>
<comment type="PTM">
    <text evidence="13 14">Topaquinone (TPQ) is generated by copper-dependent autoxidation of a specific tyrosyl residue.</text>
</comment>
<dbReference type="GO" id="GO:0008131">
    <property type="term" value="F:primary methylamine oxidase activity"/>
    <property type="evidence" value="ECO:0007669"/>
    <property type="project" value="InterPro"/>
</dbReference>
<proteinExistence type="inferred from homology"/>
<dbReference type="PANTHER" id="PTHR10638:SF86">
    <property type="entry name" value="COPPER AMINE OXIDASE 1-RELATED"/>
    <property type="match status" value="1"/>
</dbReference>
<dbReference type="STRING" id="2880.D8LSR3"/>
<evidence type="ECO:0000313" key="18">
    <source>
        <dbReference type="Proteomes" id="UP000002630"/>
    </source>
</evidence>
<name>D8LSR3_ECTSI</name>
<dbReference type="Pfam" id="PF02728">
    <property type="entry name" value="Cu_amine_oxidN3"/>
    <property type="match status" value="1"/>
</dbReference>
<evidence type="ECO:0000256" key="5">
    <source>
        <dbReference type="ARBA" id="ARBA00011738"/>
    </source>
</evidence>
<evidence type="ECO:0000256" key="6">
    <source>
        <dbReference type="ARBA" id="ARBA00022723"/>
    </source>
</evidence>
<keyword evidence="11" id="KW-0464">Manganese</keyword>
<keyword evidence="18" id="KW-1185">Reference proteome</keyword>
<comment type="cofactor">
    <cofactor evidence="14">
        <name>Cu cation</name>
        <dbReference type="ChEBI" id="CHEBI:23378"/>
    </cofactor>
    <text evidence="14">Contains 1 topaquinone per subunit.</text>
</comment>
<evidence type="ECO:0000256" key="9">
    <source>
        <dbReference type="ARBA" id="ARBA00023008"/>
    </source>
</evidence>
<evidence type="ECO:0000313" key="17">
    <source>
        <dbReference type="EMBL" id="CBN75263.1"/>
    </source>
</evidence>
<dbReference type="eggNOG" id="KOG1186">
    <property type="taxonomic scope" value="Eukaryota"/>
</dbReference>
<evidence type="ECO:0000256" key="1">
    <source>
        <dbReference type="ARBA" id="ARBA00001935"/>
    </source>
</evidence>
<dbReference type="SUPFAM" id="SSF54416">
    <property type="entry name" value="Amine oxidase N-terminal region"/>
    <property type="match status" value="2"/>
</dbReference>
<dbReference type="InterPro" id="IPR036460">
    <property type="entry name" value="Cu_amine_oxidase_C_sf"/>
</dbReference>
<protein>
    <recommendedName>
        <fullName evidence="14">Amine oxidase</fullName>
        <ecNumber evidence="14">1.4.3.-</ecNumber>
    </recommendedName>
</protein>
<dbReference type="Gene3D" id="3.10.450.40">
    <property type="match status" value="2"/>
</dbReference>
<comment type="cofactor">
    <cofactor evidence="2">
        <name>Mn(2+)</name>
        <dbReference type="ChEBI" id="CHEBI:29035"/>
    </cofactor>
</comment>
<evidence type="ECO:0000256" key="13">
    <source>
        <dbReference type="PIRSR" id="PIRSR600269-51"/>
    </source>
</evidence>
<dbReference type="InterPro" id="IPR000269">
    <property type="entry name" value="Cu_amine_oxidase"/>
</dbReference>
<evidence type="ECO:0000256" key="7">
    <source>
        <dbReference type="ARBA" id="ARBA00022772"/>
    </source>
</evidence>
<dbReference type="GO" id="GO:0048038">
    <property type="term" value="F:quinone binding"/>
    <property type="evidence" value="ECO:0007669"/>
    <property type="project" value="InterPro"/>
</dbReference>
<dbReference type="InParanoid" id="D8LSR3"/>
<dbReference type="Proteomes" id="UP000002630">
    <property type="component" value="Linkage Group LG10"/>
</dbReference>
<gene>
    <name evidence="17" type="ORF">Esi_0076_0063</name>
</gene>
<evidence type="ECO:0000256" key="11">
    <source>
        <dbReference type="ARBA" id="ARBA00023211"/>
    </source>
</evidence>
<evidence type="ECO:0000259" key="16">
    <source>
        <dbReference type="Pfam" id="PF02728"/>
    </source>
</evidence>
<dbReference type="OrthoDB" id="5379943at2759"/>
<feature type="active site" description="Schiff-base intermediate with substrate; via topaquinone" evidence="12">
    <location>
        <position position="410"/>
    </location>
</feature>
<feature type="modified residue" description="2',4',5'-topaquinone" evidence="13">
    <location>
        <position position="410"/>
    </location>
</feature>
<feature type="domain" description="Copper amine oxidase N3-terminal" evidence="16">
    <location>
        <begin position="168"/>
        <end position="219"/>
    </location>
</feature>
<organism evidence="17 18">
    <name type="scientific">Ectocarpus siliculosus</name>
    <name type="common">Brown alga</name>
    <name type="synonym">Conferva siliculosa</name>
    <dbReference type="NCBI Taxonomy" id="2880"/>
    <lineage>
        <taxon>Eukaryota</taxon>
        <taxon>Sar</taxon>
        <taxon>Stramenopiles</taxon>
        <taxon>Ochrophyta</taxon>
        <taxon>PX clade</taxon>
        <taxon>Phaeophyceae</taxon>
        <taxon>Ectocarpales</taxon>
        <taxon>Ectocarpaceae</taxon>
        <taxon>Ectocarpus</taxon>
    </lineage>
</organism>
<dbReference type="NCBIfam" id="NF008559">
    <property type="entry name" value="PRK11504.1"/>
    <property type="match status" value="1"/>
</dbReference>
<dbReference type="GO" id="GO:0005507">
    <property type="term" value="F:copper ion binding"/>
    <property type="evidence" value="ECO:0007669"/>
    <property type="project" value="InterPro"/>
</dbReference>
<comment type="subunit">
    <text evidence="5">Homodimer.</text>
</comment>
<dbReference type="InterPro" id="IPR015802">
    <property type="entry name" value="Cu_amine_oxidase_N3"/>
</dbReference>
<dbReference type="EMBL" id="FN648992">
    <property type="protein sequence ID" value="CBN75263.1"/>
    <property type="molecule type" value="Genomic_DNA"/>
</dbReference>
<evidence type="ECO:0000259" key="15">
    <source>
        <dbReference type="Pfam" id="PF01179"/>
    </source>
</evidence>
<dbReference type="GO" id="GO:0009308">
    <property type="term" value="P:amine metabolic process"/>
    <property type="evidence" value="ECO:0007669"/>
    <property type="project" value="UniProtKB-UniRule"/>
</dbReference>
<keyword evidence="10" id="KW-1015">Disulfide bond</keyword>
<keyword evidence="8 14" id="KW-0560">Oxidoreductase</keyword>
<keyword evidence="6 14" id="KW-0479">Metal-binding</keyword>
<dbReference type="Gene3D" id="2.70.98.20">
    <property type="entry name" value="Copper amine oxidase, catalytic domain"/>
    <property type="match status" value="1"/>
</dbReference>
<comment type="cofactor">
    <cofactor evidence="3">
        <name>Zn(2+)</name>
        <dbReference type="ChEBI" id="CHEBI:29105"/>
    </cofactor>
</comment>
<dbReference type="InterPro" id="IPR015798">
    <property type="entry name" value="Cu_amine_oxidase_C"/>
</dbReference>
<reference evidence="17 18" key="1">
    <citation type="journal article" date="2010" name="Nature">
        <title>The Ectocarpus genome and the independent evolution of multicellularity in brown algae.</title>
        <authorList>
            <person name="Cock J.M."/>
            <person name="Sterck L."/>
            <person name="Rouze P."/>
            <person name="Scornet D."/>
            <person name="Allen A.E."/>
            <person name="Amoutzias G."/>
            <person name="Anthouard V."/>
            <person name="Artiguenave F."/>
            <person name="Aury J.M."/>
            <person name="Badger J.H."/>
            <person name="Beszteri B."/>
            <person name="Billiau K."/>
            <person name="Bonnet E."/>
            <person name="Bothwell J.H."/>
            <person name="Bowler C."/>
            <person name="Boyen C."/>
            <person name="Brownlee C."/>
            <person name="Carrano C.J."/>
            <person name="Charrier B."/>
            <person name="Cho G.Y."/>
            <person name="Coelho S.M."/>
            <person name="Collen J."/>
            <person name="Corre E."/>
            <person name="Da Silva C."/>
            <person name="Delage L."/>
            <person name="Delaroque N."/>
            <person name="Dittami S.M."/>
            <person name="Doulbeau S."/>
            <person name="Elias M."/>
            <person name="Farnham G."/>
            <person name="Gachon C.M."/>
            <person name="Gschloessl B."/>
            <person name="Heesch S."/>
            <person name="Jabbari K."/>
            <person name="Jubin C."/>
            <person name="Kawai H."/>
            <person name="Kimura K."/>
            <person name="Kloareg B."/>
            <person name="Kupper F.C."/>
            <person name="Lang D."/>
            <person name="Le Bail A."/>
            <person name="Leblanc C."/>
            <person name="Lerouge P."/>
            <person name="Lohr M."/>
            <person name="Lopez P.J."/>
            <person name="Martens C."/>
            <person name="Maumus F."/>
            <person name="Michel G."/>
            <person name="Miranda-Saavedra D."/>
            <person name="Morales J."/>
            <person name="Moreau H."/>
            <person name="Motomura T."/>
            <person name="Nagasato C."/>
            <person name="Napoli C.A."/>
            <person name="Nelson D.R."/>
            <person name="Nyvall-Collen P."/>
            <person name="Peters A.F."/>
            <person name="Pommier C."/>
            <person name="Potin P."/>
            <person name="Poulain J."/>
            <person name="Quesneville H."/>
            <person name="Read B."/>
            <person name="Rensing S.A."/>
            <person name="Ritter A."/>
            <person name="Rousvoal S."/>
            <person name="Samanta M."/>
            <person name="Samson G."/>
            <person name="Schroeder D.C."/>
            <person name="Segurens B."/>
            <person name="Strittmatter M."/>
            <person name="Tonon T."/>
            <person name="Tregear J.W."/>
            <person name="Valentin K."/>
            <person name="von Dassow P."/>
            <person name="Yamagishi T."/>
            <person name="Van de Peer Y."/>
            <person name="Wincker P."/>
        </authorList>
    </citation>
    <scope>NUCLEOTIDE SEQUENCE [LARGE SCALE GENOMIC DNA]</scope>
    <source>
        <strain evidence="18">Ec32 / CCAP1310/4</strain>
    </source>
</reference>
<comment type="cofactor">
    <cofactor evidence="1">
        <name>Cu cation</name>
        <dbReference type="ChEBI" id="CHEBI:23378"/>
    </cofactor>
</comment>
<evidence type="ECO:0000256" key="14">
    <source>
        <dbReference type="RuleBase" id="RU000672"/>
    </source>
</evidence>
<dbReference type="FunFam" id="2.70.98.20:FF:000001">
    <property type="entry name" value="Amine oxidase"/>
    <property type="match status" value="1"/>
</dbReference>
<dbReference type="EC" id="1.4.3.-" evidence="14"/>
<evidence type="ECO:0000256" key="2">
    <source>
        <dbReference type="ARBA" id="ARBA00001936"/>
    </source>
</evidence>
<evidence type="ECO:0000256" key="10">
    <source>
        <dbReference type="ARBA" id="ARBA00023157"/>
    </source>
</evidence>
<dbReference type="InterPro" id="IPR049948">
    <property type="entry name" value="Cu_Am_ox_TPQ-bd"/>
</dbReference>
<keyword evidence="9 14" id="KW-0186">Copper</keyword>
<dbReference type="SUPFAM" id="SSF49998">
    <property type="entry name" value="Amine oxidase catalytic domain"/>
    <property type="match status" value="1"/>
</dbReference>
<dbReference type="EMBL" id="FN649735">
    <property type="protein sequence ID" value="CBN75263.1"/>
    <property type="molecule type" value="Genomic_DNA"/>
</dbReference>
<evidence type="ECO:0000256" key="3">
    <source>
        <dbReference type="ARBA" id="ARBA00001947"/>
    </source>
</evidence>
<dbReference type="Pfam" id="PF01179">
    <property type="entry name" value="Cu_amine_oxid"/>
    <property type="match status" value="1"/>
</dbReference>
<accession>D8LSR3</accession>